<sequence>MAASASRASPARVRPSSSLCRNLRPTPNCGAAAVPLSSLASSSAAAAYAYDLFRSVRVGCSDIFYACSSSVHIEFAPGTSRPVTLGMTARRHYERKRMNAMNLLPIQKAERVQLLDICRGFAILGIFLVNVPSMLGMQPVEGVRVYEGFDSTLKLGFDLLLTTKFYSIFALLFGAGFWIFMSRAESHGKNARTVYLRRSLVLLGFGVLHGVLFWEGDVLQFYAVHGLALLLFYKRRPRTILIWAAALMIIFWIIVGVVNFVISPAETIVTAPEPYNAIRDYARSFQERVTVQLPLKWATTVIFLLDTLPLFLFGLCLAKTGLLLRLDTWKGKLPRLQWMAVLAAALLSIPIVISYMTKQFYTGSSIMLFVMMQGKAVMLFYLVTIARIHTSPRFKPWLSPLSYAGRMALSNYVMHTVVTVIGVALVVENTAALKLWQIVLYCLGVYGLQIVLSRMWLSCFPQGPLEWLWRKGTYGLKPVSKAGASVSR</sequence>
<feature type="transmembrane region" description="Helical" evidence="1">
    <location>
        <begin position="301"/>
        <end position="324"/>
    </location>
</feature>
<dbReference type="PANTHER" id="PTHR30590">
    <property type="entry name" value="INNER MEMBRANE PROTEIN"/>
    <property type="match status" value="1"/>
</dbReference>
<accession>A0A2T6G1I6</accession>
<dbReference type="EMBL" id="PYHP01000043">
    <property type="protein sequence ID" value="PUA38042.1"/>
    <property type="molecule type" value="Genomic_DNA"/>
</dbReference>
<feature type="transmembrane region" description="Helical" evidence="1">
    <location>
        <begin position="368"/>
        <end position="388"/>
    </location>
</feature>
<evidence type="ECO:0000256" key="1">
    <source>
        <dbReference type="SAM" id="Phobius"/>
    </source>
</evidence>
<keyword evidence="1" id="KW-0472">Membrane</keyword>
<dbReference type="InterPro" id="IPR007349">
    <property type="entry name" value="DUF418"/>
</dbReference>
<keyword evidence="1" id="KW-1133">Transmembrane helix</keyword>
<feature type="domain" description="DUF418" evidence="2">
    <location>
        <begin position="317"/>
        <end position="475"/>
    </location>
</feature>
<evidence type="ECO:0000313" key="4">
    <source>
        <dbReference type="Proteomes" id="UP000244184"/>
    </source>
</evidence>
<feature type="transmembrane region" description="Helical" evidence="1">
    <location>
        <begin position="409"/>
        <end position="427"/>
    </location>
</feature>
<dbReference type="InterPro" id="IPR052529">
    <property type="entry name" value="Bact_Transport_Assoc"/>
</dbReference>
<feature type="transmembrane region" description="Helical" evidence="1">
    <location>
        <begin position="218"/>
        <end position="233"/>
    </location>
</feature>
<feature type="transmembrane region" description="Helical" evidence="1">
    <location>
        <begin position="194"/>
        <end position="212"/>
    </location>
</feature>
<gene>
    <name evidence="3" type="ORF">C8Z91_16710</name>
</gene>
<evidence type="ECO:0000259" key="2">
    <source>
        <dbReference type="Pfam" id="PF04235"/>
    </source>
</evidence>
<dbReference type="PANTHER" id="PTHR30590:SF3">
    <property type="entry name" value="HYPOTHETICAL MEMBRANE SPANNING PROTEIN"/>
    <property type="match status" value="1"/>
</dbReference>
<dbReference type="Pfam" id="PF04235">
    <property type="entry name" value="DUF418"/>
    <property type="match status" value="1"/>
</dbReference>
<feature type="transmembrane region" description="Helical" evidence="1">
    <location>
        <begin position="165"/>
        <end position="182"/>
    </location>
</feature>
<name>A0A2T6G1I6_9BACL</name>
<organism evidence="3 4">
    <name type="scientific">Paenibacillus elgii</name>
    <dbReference type="NCBI Taxonomy" id="189691"/>
    <lineage>
        <taxon>Bacteria</taxon>
        <taxon>Bacillati</taxon>
        <taxon>Bacillota</taxon>
        <taxon>Bacilli</taxon>
        <taxon>Bacillales</taxon>
        <taxon>Paenibacillaceae</taxon>
        <taxon>Paenibacillus</taxon>
    </lineage>
</organism>
<feature type="transmembrane region" description="Helical" evidence="1">
    <location>
        <begin position="240"/>
        <end position="262"/>
    </location>
</feature>
<evidence type="ECO:0000313" key="3">
    <source>
        <dbReference type="EMBL" id="PUA38042.1"/>
    </source>
</evidence>
<dbReference type="AlphaFoldDB" id="A0A2T6G1I6"/>
<feature type="transmembrane region" description="Helical" evidence="1">
    <location>
        <begin position="336"/>
        <end position="356"/>
    </location>
</feature>
<reference evidence="3 4" key="1">
    <citation type="submission" date="2018-03" db="EMBL/GenBank/DDBJ databases">
        <title>Genome sequence of Paenibacillus elgii strain AC13 an antimicrobial compound producing bacteria.</title>
        <authorList>
            <person name="Kurokawa A.S."/>
            <person name="Araujo J.F."/>
            <person name="Costa R.A."/>
            <person name="Ortega D.B."/>
            <person name="Pires A.S."/>
            <person name="Pappas G.J.Jr."/>
            <person name="Franco O.L."/>
            <person name="Barreto C."/>
            <person name="Magalhaes B.S."/>
            <person name="Kruger R.H."/>
        </authorList>
    </citation>
    <scope>NUCLEOTIDE SEQUENCE [LARGE SCALE GENOMIC DNA]</scope>
    <source>
        <strain evidence="3 4">AC13</strain>
    </source>
</reference>
<protein>
    <submittedName>
        <fullName evidence="3">DUF418 domain-containing protein</fullName>
    </submittedName>
</protein>
<dbReference type="Proteomes" id="UP000244184">
    <property type="component" value="Unassembled WGS sequence"/>
</dbReference>
<comment type="caution">
    <text evidence="3">The sequence shown here is derived from an EMBL/GenBank/DDBJ whole genome shotgun (WGS) entry which is preliminary data.</text>
</comment>
<feature type="transmembrane region" description="Helical" evidence="1">
    <location>
        <begin position="433"/>
        <end position="452"/>
    </location>
</feature>
<proteinExistence type="predicted"/>
<feature type="transmembrane region" description="Helical" evidence="1">
    <location>
        <begin position="117"/>
        <end position="135"/>
    </location>
</feature>
<keyword evidence="1" id="KW-0812">Transmembrane</keyword>